<evidence type="ECO:0000313" key="3">
    <source>
        <dbReference type="Proteomes" id="UP000626220"/>
    </source>
</evidence>
<proteinExistence type="predicted"/>
<dbReference type="AlphaFoldDB" id="A0A8J3M7T1"/>
<dbReference type="SUPFAM" id="SSF54593">
    <property type="entry name" value="Glyoxalase/Bleomycin resistance protein/Dihydroxybiphenyl dioxygenase"/>
    <property type="match status" value="1"/>
</dbReference>
<reference evidence="2" key="2">
    <citation type="submission" date="2020-09" db="EMBL/GenBank/DDBJ databases">
        <authorList>
            <person name="Sun Q."/>
            <person name="Kim S."/>
        </authorList>
    </citation>
    <scope>NUCLEOTIDE SEQUENCE</scope>
    <source>
        <strain evidence="2">KCTC 42650</strain>
    </source>
</reference>
<name>A0A8J3M7T1_9RHOB</name>
<sequence>MTNALLSFSHVGIFVKDIEPMAEFYQKVLGLVVTDRGDLPGRTLVFMSGDAREHHQVVLATGRTGDLNDKVVNQISFRVETLEELQAHYRRISKVGGASDFRAVNHGNAWTLYFRDPELNRIEIFTDAPWYIAQPCAEPLDLDKSAEEIRAETRKLCEDDPTFVPIEVWRERIAKKIADARALN</sequence>
<organism evidence="2 3">
    <name type="scientific">Seohaeicola zhoushanensis</name>
    <dbReference type="NCBI Taxonomy" id="1569283"/>
    <lineage>
        <taxon>Bacteria</taxon>
        <taxon>Pseudomonadati</taxon>
        <taxon>Pseudomonadota</taxon>
        <taxon>Alphaproteobacteria</taxon>
        <taxon>Rhodobacterales</taxon>
        <taxon>Roseobacteraceae</taxon>
        <taxon>Seohaeicola</taxon>
    </lineage>
</organism>
<protein>
    <recommendedName>
        <fullName evidence="1">VOC domain-containing protein</fullName>
    </recommendedName>
</protein>
<dbReference type="PANTHER" id="PTHR21366">
    <property type="entry name" value="GLYOXALASE FAMILY PROTEIN"/>
    <property type="match status" value="1"/>
</dbReference>
<reference evidence="2" key="1">
    <citation type="journal article" date="2014" name="Int. J. Syst. Evol. Microbiol.">
        <title>Complete genome sequence of Corynebacterium casei LMG S-19264T (=DSM 44701T), isolated from a smear-ripened cheese.</title>
        <authorList>
            <consortium name="US DOE Joint Genome Institute (JGI-PGF)"/>
            <person name="Walter F."/>
            <person name="Albersmeier A."/>
            <person name="Kalinowski J."/>
            <person name="Ruckert C."/>
        </authorList>
    </citation>
    <scope>NUCLEOTIDE SEQUENCE</scope>
    <source>
        <strain evidence="2">KCTC 42650</strain>
    </source>
</reference>
<dbReference type="RefSeq" id="WP_189680095.1">
    <property type="nucleotide sequence ID" value="NZ_BNCJ01000004.1"/>
</dbReference>
<dbReference type="Proteomes" id="UP000626220">
    <property type="component" value="Unassembled WGS sequence"/>
</dbReference>
<dbReference type="Pfam" id="PF00903">
    <property type="entry name" value="Glyoxalase"/>
    <property type="match status" value="1"/>
</dbReference>
<evidence type="ECO:0000313" key="2">
    <source>
        <dbReference type="EMBL" id="GHF49561.1"/>
    </source>
</evidence>
<dbReference type="Gene3D" id="3.10.180.10">
    <property type="entry name" value="2,3-Dihydroxybiphenyl 1,2-Dioxygenase, domain 1"/>
    <property type="match status" value="1"/>
</dbReference>
<dbReference type="InterPro" id="IPR037523">
    <property type="entry name" value="VOC_core"/>
</dbReference>
<feature type="domain" description="VOC" evidence="1">
    <location>
        <begin position="7"/>
        <end position="127"/>
    </location>
</feature>
<dbReference type="InterPro" id="IPR029068">
    <property type="entry name" value="Glyas_Bleomycin-R_OHBP_Dase"/>
</dbReference>
<dbReference type="PROSITE" id="PS51819">
    <property type="entry name" value="VOC"/>
    <property type="match status" value="1"/>
</dbReference>
<keyword evidence="3" id="KW-1185">Reference proteome</keyword>
<evidence type="ECO:0000259" key="1">
    <source>
        <dbReference type="PROSITE" id="PS51819"/>
    </source>
</evidence>
<dbReference type="EMBL" id="BNCJ01000004">
    <property type="protein sequence ID" value="GHF49561.1"/>
    <property type="molecule type" value="Genomic_DNA"/>
</dbReference>
<gene>
    <name evidence="2" type="ORF">GCM10017056_21660</name>
</gene>
<dbReference type="InterPro" id="IPR004360">
    <property type="entry name" value="Glyas_Fos-R_dOase_dom"/>
</dbReference>
<dbReference type="InterPro" id="IPR050383">
    <property type="entry name" value="GlyoxalaseI/FosfomycinResist"/>
</dbReference>
<accession>A0A8J3M7T1</accession>
<comment type="caution">
    <text evidence="2">The sequence shown here is derived from an EMBL/GenBank/DDBJ whole genome shotgun (WGS) entry which is preliminary data.</text>
</comment>